<evidence type="ECO:0000259" key="6">
    <source>
        <dbReference type="Pfam" id="PF25973"/>
    </source>
</evidence>
<dbReference type="Proteomes" id="UP000317178">
    <property type="component" value="Chromosome"/>
</dbReference>
<dbReference type="KEGG" id="plon:Pla110_43330"/>
<dbReference type="InterPro" id="IPR058649">
    <property type="entry name" value="CzcB_C"/>
</dbReference>
<feature type="coiled-coil region" evidence="3">
    <location>
        <begin position="261"/>
        <end position="295"/>
    </location>
</feature>
<dbReference type="Pfam" id="PF25954">
    <property type="entry name" value="Beta-barrel_RND_2"/>
    <property type="match status" value="1"/>
</dbReference>
<evidence type="ECO:0000259" key="5">
    <source>
        <dbReference type="Pfam" id="PF25954"/>
    </source>
</evidence>
<keyword evidence="3" id="KW-0175">Coiled coil</keyword>
<keyword evidence="4" id="KW-0472">Membrane</keyword>
<gene>
    <name evidence="8" type="primary">czcB</name>
    <name evidence="8" type="ORF">Pla110_43330</name>
</gene>
<comment type="similarity">
    <text evidence="1">Belongs to the membrane fusion protein (MFP) (TC 8.A.1) family.</text>
</comment>
<dbReference type="Pfam" id="PF25973">
    <property type="entry name" value="BSH_CzcB"/>
    <property type="match status" value="1"/>
</dbReference>
<keyword evidence="4" id="KW-1133">Transmembrane helix</keyword>
<keyword evidence="4" id="KW-0812">Transmembrane</keyword>
<evidence type="ECO:0000313" key="9">
    <source>
        <dbReference type="Proteomes" id="UP000317178"/>
    </source>
</evidence>
<evidence type="ECO:0000256" key="3">
    <source>
        <dbReference type="SAM" id="Coils"/>
    </source>
</evidence>
<dbReference type="GO" id="GO:0060003">
    <property type="term" value="P:copper ion export"/>
    <property type="evidence" value="ECO:0007669"/>
    <property type="project" value="TreeGrafter"/>
</dbReference>
<keyword evidence="9" id="KW-1185">Reference proteome</keyword>
<dbReference type="OrthoDB" id="9806939at2"/>
<dbReference type="EMBL" id="CP036281">
    <property type="protein sequence ID" value="QDU82573.1"/>
    <property type="molecule type" value="Genomic_DNA"/>
</dbReference>
<feature type="transmembrane region" description="Helical" evidence="4">
    <location>
        <begin position="12"/>
        <end position="35"/>
    </location>
</feature>
<dbReference type="AlphaFoldDB" id="A0A518CTN5"/>
<dbReference type="SUPFAM" id="SSF111369">
    <property type="entry name" value="HlyD-like secretion proteins"/>
    <property type="match status" value="1"/>
</dbReference>
<dbReference type="InterPro" id="IPR058792">
    <property type="entry name" value="Beta-barrel_RND_2"/>
</dbReference>
<feature type="domain" description="CusB-like beta-barrel" evidence="5">
    <location>
        <begin position="342"/>
        <end position="415"/>
    </location>
</feature>
<dbReference type="GO" id="GO:0015679">
    <property type="term" value="P:plasma membrane copper ion transport"/>
    <property type="evidence" value="ECO:0007669"/>
    <property type="project" value="TreeGrafter"/>
</dbReference>
<protein>
    <submittedName>
        <fullName evidence="8">Cobalt-zinc-cadmium resistance protein CzcB</fullName>
    </submittedName>
</protein>
<name>A0A518CTN5_9PLAN</name>
<dbReference type="InterPro" id="IPR051909">
    <property type="entry name" value="MFP_Cation_Efflux"/>
</dbReference>
<dbReference type="Gene3D" id="2.40.50.100">
    <property type="match status" value="1"/>
</dbReference>
<dbReference type="Pfam" id="PF25975">
    <property type="entry name" value="CzcB_C"/>
    <property type="match status" value="1"/>
</dbReference>
<feature type="domain" description="CzcB-like barrel-sandwich hybrid" evidence="6">
    <location>
        <begin position="103"/>
        <end position="336"/>
    </location>
</feature>
<evidence type="ECO:0000256" key="2">
    <source>
        <dbReference type="ARBA" id="ARBA00022448"/>
    </source>
</evidence>
<proteinExistence type="inferred from homology"/>
<accession>A0A518CTN5</accession>
<dbReference type="Gene3D" id="2.40.420.20">
    <property type="match status" value="1"/>
</dbReference>
<dbReference type="PANTHER" id="PTHR30097">
    <property type="entry name" value="CATION EFFLUX SYSTEM PROTEIN CUSB"/>
    <property type="match status" value="1"/>
</dbReference>
<evidence type="ECO:0000256" key="4">
    <source>
        <dbReference type="SAM" id="Phobius"/>
    </source>
</evidence>
<dbReference type="RefSeq" id="WP_144998892.1">
    <property type="nucleotide sequence ID" value="NZ_CP036281.1"/>
</dbReference>
<dbReference type="FunFam" id="2.40.30.170:FF:000010">
    <property type="entry name" value="Efflux RND transporter periplasmic adaptor subunit"/>
    <property type="match status" value="1"/>
</dbReference>
<dbReference type="GO" id="GO:0016020">
    <property type="term" value="C:membrane"/>
    <property type="evidence" value="ECO:0007669"/>
    <property type="project" value="InterPro"/>
</dbReference>
<dbReference type="GO" id="GO:0022857">
    <property type="term" value="F:transmembrane transporter activity"/>
    <property type="evidence" value="ECO:0007669"/>
    <property type="project" value="InterPro"/>
</dbReference>
<keyword evidence="2" id="KW-0813">Transport</keyword>
<dbReference type="PANTHER" id="PTHR30097:SF4">
    <property type="entry name" value="SLR6042 PROTEIN"/>
    <property type="match status" value="1"/>
</dbReference>
<sequence length="494" mass="54704">MSQALSNPVRLSLISIIKLSIGILIVVGIAGALYFQRAQPMEVAISHVEESLADETADRAGLVMLTPEKLLAGELTAEVVERHLIQPELTVPGRLLYDETRHIAIKAPISGILAELPVKPGDKVSKGDLLAVVNSAEIGRARSEILRRQADMELATAERDRMKEISVNLEDLLKVIEQKTKIDQIESLFSDKSLGDYRQRILSGYSRYLLAFELMEKVQPMAQSGAIATRQVREWESDVQVTRSEFRSACDQSRYDAAQSKRSAESNLAEAERQLKIAQEELRTLMGSASELEAEFSRASLSSLEIRAPFEGTIESLALARNERLSVTDSICVLADTTSLYVSADIRENDWQAVEMTSGTEIQVTSSALPDEQMMARIHYIGREVSTTANAVPLIATIDNSDGQLRPGMFVRVSLPVGKSREALAIHPESIVQHDNKKFVFVEMGERLFNRVDIKTGIESREWVEITDGLKAGQKVVRNGAFILKSELLLEGEE</sequence>
<dbReference type="InterPro" id="IPR006143">
    <property type="entry name" value="RND_pump_MFP"/>
</dbReference>
<evidence type="ECO:0000256" key="1">
    <source>
        <dbReference type="ARBA" id="ARBA00009477"/>
    </source>
</evidence>
<evidence type="ECO:0000313" key="8">
    <source>
        <dbReference type="EMBL" id="QDU82573.1"/>
    </source>
</evidence>
<dbReference type="InterPro" id="IPR058647">
    <property type="entry name" value="BSH_CzcB-like"/>
</dbReference>
<dbReference type="NCBIfam" id="TIGR01730">
    <property type="entry name" value="RND_mfp"/>
    <property type="match status" value="1"/>
</dbReference>
<dbReference type="Gene3D" id="2.40.30.170">
    <property type="match status" value="1"/>
</dbReference>
<dbReference type="GO" id="GO:0030313">
    <property type="term" value="C:cell envelope"/>
    <property type="evidence" value="ECO:0007669"/>
    <property type="project" value="TreeGrafter"/>
</dbReference>
<evidence type="ECO:0000259" key="7">
    <source>
        <dbReference type="Pfam" id="PF25975"/>
    </source>
</evidence>
<organism evidence="8 9">
    <name type="scientific">Polystyrenella longa</name>
    <dbReference type="NCBI Taxonomy" id="2528007"/>
    <lineage>
        <taxon>Bacteria</taxon>
        <taxon>Pseudomonadati</taxon>
        <taxon>Planctomycetota</taxon>
        <taxon>Planctomycetia</taxon>
        <taxon>Planctomycetales</taxon>
        <taxon>Planctomycetaceae</taxon>
        <taxon>Polystyrenella</taxon>
    </lineage>
</organism>
<reference evidence="8 9" key="1">
    <citation type="submission" date="2019-02" db="EMBL/GenBank/DDBJ databases">
        <title>Deep-cultivation of Planctomycetes and their phenomic and genomic characterization uncovers novel biology.</title>
        <authorList>
            <person name="Wiegand S."/>
            <person name="Jogler M."/>
            <person name="Boedeker C."/>
            <person name="Pinto D."/>
            <person name="Vollmers J."/>
            <person name="Rivas-Marin E."/>
            <person name="Kohn T."/>
            <person name="Peeters S.H."/>
            <person name="Heuer A."/>
            <person name="Rast P."/>
            <person name="Oberbeckmann S."/>
            <person name="Bunk B."/>
            <person name="Jeske O."/>
            <person name="Meyerdierks A."/>
            <person name="Storesund J.E."/>
            <person name="Kallscheuer N."/>
            <person name="Luecker S."/>
            <person name="Lage O.M."/>
            <person name="Pohl T."/>
            <person name="Merkel B.J."/>
            <person name="Hornburger P."/>
            <person name="Mueller R.-W."/>
            <person name="Bruemmer F."/>
            <person name="Labrenz M."/>
            <person name="Spormann A.M."/>
            <person name="Op den Camp H."/>
            <person name="Overmann J."/>
            <person name="Amann R."/>
            <person name="Jetten M.S.M."/>
            <person name="Mascher T."/>
            <person name="Medema M.H."/>
            <person name="Devos D.P."/>
            <person name="Kaster A.-K."/>
            <person name="Ovreas L."/>
            <person name="Rohde M."/>
            <person name="Galperin M.Y."/>
            <person name="Jogler C."/>
        </authorList>
    </citation>
    <scope>NUCLEOTIDE SEQUENCE [LARGE SCALE GENOMIC DNA]</scope>
    <source>
        <strain evidence="8 9">Pla110</strain>
    </source>
</reference>
<feature type="domain" description="CzcB-like C-terminal circularly permuted SH3-like" evidence="7">
    <location>
        <begin position="425"/>
        <end position="485"/>
    </location>
</feature>